<accession>A0A085WJ06</accession>
<dbReference type="PRINTS" id="PR00749">
    <property type="entry name" value="LYSOZYMEG"/>
</dbReference>
<dbReference type="InterPro" id="IPR023346">
    <property type="entry name" value="Lysozyme-like_dom_sf"/>
</dbReference>
<evidence type="ECO:0008006" key="4">
    <source>
        <dbReference type="Google" id="ProtNLM"/>
    </source>
</evidence>
<name>A0A085WJ06_9BACT</name>
<dbReference type="Gene3D" id="1.10.530.10">
    <property type="match status" value="1"/>
</dbReference>
<dbReference type="CDD" id="cd01021">
    <property type="entry name" value="GEWL"/>
    <property type="match status" value="1"/>
</dbReference>
<dbReference type="PANTHER" id="PTHR31698">
    <property type="entry name" value="LYSOZYME G FAMILY MEMBER"/>
    <property type="match status" value="1"/>
</dbReference>
<dbReference type="GO" id="GO:0003796">
    <property type="term" value="F:lysozyme activity"/>
    <property type="evidence" value="ECO:0007669"/>
    <property type="project" value="InterPro"/>
</dbReference>
<evidence type="ECO:0000256" key="1">
    <source>
        <dbReference type="SAM" id="MobiDB-lite"/>
    </source>
</evidence>
<dbReference type="OrthoDB" id="1523598at2"/>
<dbReference type="SUPFAM" id="SSF53955">
    <property type="entry name" value="Lysozyme-like"/>
    <property type="match status" value="1"/>
</dbReference>
<evidence type="ECO:0000313" key="2">
    <source>
        <dbReference type="EMBL" id="KFE67669.1"/>
    </source>
</evidence>
<sequence>MPKPTARTAAPHAFQLREAAASALNPNALLLKFLPTGASAATARQDRLSAGIGASHRMALGDLPRLRRFQIAFETVAVKYGLPPALLAAIASRESRAGGMLDVNGLGHGGDCFGLMQLDSRYHPPRGGPYSPEHIDQAARVLERLLEEVKAKHPGWPPEQQLRGAVAAYDAGVELVRTIKDMDRGTTGDDYSNDVWARAQALAPAFGGTEGPVTGTGPISGTFRSLRDQLSVPGGRPVS</sequence>
<dbReference type="EMBL" id="JMCB01000007">
    <property type="protein sequence ID" value="KFE67669.1"/>
    <property type="molecule type" value="Genomic_DNA"/>
</dbReference>
<comment type="caution">
    <text evidence="2">The sequence shown here is derived from an EMBL/GenBank/DDBJ whole genome shotgun (WGS) entry which is preliminary data.</text>
</comment>
<reference evidence="2 3" key="1">
    <citation type="submission" date="2014-04" db="EMBL/GenBank/DDBJ databases">
        <title>Genome assembly of Hyalangium minutum DSM 14724.</title>
        <authorList>
            <person name="Sharma G."/>
            <person name="Subramanian S."/>
        </authorList>
    </citation>
    <scope>NUCLEOTIDE SEQUENCE [LARGE SCALE GENOMIC DNA]</scope>
    <source>
        <strain evidence="2 3">DSM 14724</strain>
    </source>
</reference>
<dbReference type="STRING" id="394096.DB31_8152"/>
<dbReference type="PANTHER" id="PTHR31698:SF8">
    <property type="entry name" value="LYSOZYME G-RELATED"/>
    <property type="match status" value="1"/>
</dbReference>
<dbReference type="RefSeq" id="WP_052420134.1">
    <property type="nucleotide sequence ID" value="NZ_JMCB01000007.1"/>
</dbReference>
<keyword evidence="3" id="KW-1185">Reference proteome</keyword>
<feature type="region of interest" description="Disordered" evidence="1">
    <location>
        <begin position="207"/>
        <end position="239"/>
    </location>
</feature>
<dbReference type="GO" id="GO:0009253">
    <property type="term" value="P:peptidoglycan catabolic process"/>
    <property type="evidence" value="ECO:0007669"/>
    <property type="project" value="InterPro"/>
</dbReference>
<evidence type="ECO:0000313" key="3">
    <source>
        <dbReference type="Proteomes" id="UP000028725"/>
    </source>
</evidence>
<protein>
    <recommendedName>
        <fullName evidence="4">Transglycosylase SLT domain-containing protein</fullName>
    </recommendedName>
</protein>
<organism evidence="2 3">
    <name type="scientific">Hyalangium minutum</name>
    <dbReference type="NCBI Taxonomy" id="394096"/>
    <lineage>
        <taxon>Bacteria</taxon>
        <taxon>Pseudomonadati</taxon>
        <taxon>Myxococcota</taxon>
        <taxon>Myxococcia</taxon>
        <taxon>Myxococcales</taxon>
        <taxon>Cystobacterineae</taxon>
        <taxon>Archangiaceae</taxon>
        <taxon>Hyalangium</taxon>
    </lineage>
</organism>
<dbReference type="AlphaFoldDB" id="A0A085WJ06"/>
<gene>
    <name evidence="2" type="ORF">DB31_8152</name>
</gene>
<dbReference type="Proteomes" id="UP000028725">
    <property type="component" value="Unassembled WGS sequence"/>
</dbReference>
<dbReference type="InterPro" id="IPR002152">
    <property type="entry name" value="Glyco_hydro_23"/>
</dbReference>
<proteinExistence type="predicted"/>
<dbReference type="PATRIC" id="fig|394096.3.peg.4192"/>